<evidence type="ECO:0000256" key="1">
    <source>
        <dbReference type="SAM" id="MobiDB-lite"/>
    </source>
</evidence>
<feature type="region of interest" description="Disordered" evidence="1">
    <location>
        <begin position="66"/>
        <end position="108"/>
    </location>
</feature>
<feature type="compositionally biased region" description="Low complexity" evidence="1">
    <location>
        <begin position="80"/>
        <end position="91"/>
    </location>
</feature>
<accession>A0AAP0BIQ5</accession>
<protein>
    <submittedName>
        <fullName evidence="2">Uncharacterized protein</fullName>
    </submittedName>
</protein>
<reference evidence="2 3" key="1">
    <citation type="journal article" date="2022" name="Nat. Plants">
        <title>Genomes of leafy and leafless Platanthera orchids illuminate the evolution of mycoheterotrophy.</title>
        <authorList>
            <person name="Li M.H."/>
            <person name="Liu K.W."/>
            <person name="Li Z."/>
            <person name="Lu H.C."/>
            <person name="Ye Q.L."/>
            <person name="Zhang D."/>
            <person name="Wang J.Y."/>
            <person name="Li Y.F."/>
            <person name="Zhong Z.M."/>
            <person name="Liu X."/>
            <person name="Yu X."/>
            <person name="Liu D.K."/>
            <person name="Tu X.D."/>
            <person name="Liu B."/>
            <person name="Hao Y."/>
            <person name="Liao X.Y."/>
            <person name="Jiang Y.T."/>
            <person name="Sun W.H."/>
            <person name="Chen J."/>
            <person name="Chen Y.Q."/>
            <person name="Ai Y."/>
            <person name="Zhai J.W."/>
            <person name="Wu S.S."/>
            <person name="Zhou Z."/>
            <person name="Hsiao Y.Y."/>
            <person name="Wu W.L."/>
            <person name="Chen Y.Y."/>
            <person name="Lin Y.F."/>
            <person name="Hsu J.L."/>
            <person name="Li C.Y."/>
            <person name="Wang Z.W."/>
            <person name="Zhao X."/>
            <person name="Zhong W.Y."/>
            <person name="Ma X.K."/>
            <person name="Ma L."/>
            <person name="Huang J."/>
            <person name="Chen G.Z."/>
            <person name="Huang M.Z."/>
            <person name="Huang L."/>
            <person name="Peng D.H."/>
            <person name="Luo Y.B."/>
            <person name="Zou S.Q."/>
            <person name="Chen S.P."/>
            <person name="Lan S."/>
            <person name="Tsai W.C."/>
            <person name="Van de Peer Y."/>
            <person name="Liu Z.J."/>
        </authorList>
    </citation>
    <scope>NUCLEOTIDE SEQUENCE [LARGE SCALE GENOMIC DNA]</scope>
    <source>
        <strain evidence="2">Lor287</strain>
    </source>
</reference>
<feature type="compositionally biased region" description="Polar residues" evidence="1">
    <location>
        <begin position="66"/>
        <end position="75"/>
    </location>
</feature>
<name>A0AAP0BIQ5_9ASPA</name>
<organism evidence="2 3">
    <name type="scientific">Platanthera zijinensis</name>
    <dbReference type="NCBI Taxonomy" id="2320716"/>
    <lineage>
        <taxon>Eukaryota</taxon>
        <taxon>Viridiplantae</taxon>
        <taxon>Streptophyta</taxon>
        <taxon>Embryophyta</taxon>
        <taxon>Tracheophyta</taxon>
        <taxon>Spermatophyta</taxon>
        <taxon>Magnoliopsida</taxon>
        <taxon>Liliopsida</taxon>
        <taxon>Asparagales</taxon>
        <taxon>Orchidaceae</taxon>
        <taxon>Orchidoideae</taxon>
        <taxon>Orchideae</taxon>
        <taxon>Orchidinae</taxon>
        <taxon>Platanthera</taxon>
    </lineage>
</organism>
<evidence type="ECO:0000313" key="3">
    <source>
        <dbReference type="Proteomes" id="UP001418222"/>
    </source>
</evidence>
<sequence length="108" mass="12201">MQETYQPKHAAEEDDLLHMHQIKSDVMHLMLEEGKSVNFDKALMRTRKPLPNAISTAENIELVSNTTSTSKASVPSSPPTIQATTQLQTIRTQRRRLEHSHTSPSPRN</sequence>
<keyword evidence="3" id="KW-1185">Reference proteome</keyword>
<comment type="caution">
    <text evidence="2">The sequence shown here is derived from an EMBL/GenBank/DDBJ whole genome shotgun (WGS) entry which is preliminary data.</text>
</comment>
<dbReference type="Proteomes" id="UP001418222">
    <property type="component" value="Unassembled WGS sequence"/>
</dbReference>
<evidence type="ECO:0000313" key="2">
    <source>
        <dbReference type="EMBL" id="KAK8941074.1"/>
    </source>
</evidence>
<proteinExistence type="predicted"/>
<gene>
    <name evidence="2" type="ORF">KSP39_PZI009875</name>
</gene>
<dbReference type="AlphaFoldDB" id="A0AAP0BIQ5"/>
<dbReference type="EMBL" id="JBBWWQ010000008">
    <property type="protein sequence ID" value="KAK8941074.1"/>
    <property type="molecule type" value="Genomic_DNA"/>
</dbReference>